<dbReference type="RefSeq" id="WP_172153061.1">
    <property type="nucleotide sequence ID" value="NZ_BAABID010000017.1"/>
</dbReference>
<dbReference type="Proteomes" id="UP001500956">
    <property type="component" value="Unassembled WGS sequence"/>
</dbReference>
<name>A0ABP8YPH6_9MICO</name>
<evidence type="ECO:0000259" key="1">
    <source>
        <dbReference type="Pfam" id="PF13338"/>
    </source>
</evidence>
<reference evidence="3" key="1">
    <citation type="journal article" date="2019" name="Int. J. Syst. Evol. Microbiol.">
        <title>The Global Catalogue of Microorganisms (GCM) 10K type strain sequencing project: providing services to taxonomists for standard genome sequencing and annotation.</title>
        <authorList>
            <consortium name="The Broad Institute Genomics Platform"/>
            <consortium name="The Broad Institute Genome Sequencing Center for Infectious Disease"/>
            <person name="Wu L."/>
            <person name="Ma J."/>
        </authorList>
    </citation>
    <scope>NUCLEOTIDE SEQUENCE [LARGE SCALE GENOMIC DNA]</scope>
    <source>
        <strain evidence="3">JCM 18063</strain>
    </source>
</reference>
<keyword evidence="3" id="KW-1185">Reference proteome</keyword>
<dbReference type="EMBL" id="BAABID010000017">
    <property type="protein sequence ID" value="GAA4735050.1"/>
    <property type="molecule type" value="Genomic_DNA"/>
</dbReference>
<organism evidence="2 3">
    <name type="scientific">Isoptericola chiayiensis</name>
    <dbReference type="NCBI Taxonomy" id="579446"/>
    <lineage>
        <taxon>Bacteria</taxon>
        <taxon>Bacillati</taxon>
        <taxon>Actinomycetota</taxon>
        <taxon>Actinomycetes</taxon>
        <taxon>Micrococcales</taxon>
        <taxon>Promicromonosporaceae</taxon>
        <taxon>Isoptericola</taxon>
    </lineage>
</organism>
<accession>A0ABP8YPH6</accession>
<dbReference type="InterPro" id="IPR025159">
    <property type="entry name" value="AbiEi_N"/>
</dbReference>
<dbReference type="Pfam" id="PF13338">
    <property type="entry name" value="AbiEi_4"/>
    <property type="match status" value="1"/>
</dbReference>
<protein>
    <recommendedName>
        <fullName evidence="1">AbiEi antitoxin N-terminal domain-containing protein</fullName>
    </recommendedName>
</protein>
<evidence type="ECO:0000313" key="3">
    <source>
        <dbReference type="Proteomes" id="UP001500956"/>
    </source>
</evidence>
<evidence type="ECO:0000313" key="2">
    <source>
        <dbReference type="EMBL" id="GAA4735050.1"/>
    </source>
</evidence>
<sequence>MTVLTLASARAAGLRKDEVYRLARSGELERIGRGVYIRPGELDPAVASLAGATAVKPAATMCLTSALVYHGLSDEIPLATDIALPRGSRFPAGFDHVTWHSFGQSTFEVGRIAMSEHPDLAVYSADRSIVDAFRIAHREGIDLADEALRRWVRAPENSPADLLRTAGHFPRTVDVIRRSLQVLL</sequence>
<proteinExistence type="predicted"/>
<comment type="caution">
    <text evidence="2">The sequence shown here is derived from an EMBL/GenBank/DDBJ whole genome shotgun (WGS) entry which is preliminary data.</text>
</comment>
<gene>
    <name evidence="2" type="ORF">GCM10023216_29810</name>
</gene>
<feature type="domain" description="AbiEi antitoxin N-terminal" evidence="1">
    <location>
        <begin position="4"/>
        <end position="39"/>
    </location>
</feature>